<sequence length="194" mass="22412">MKDCQKNTPISETQLILEQFEQDASYIKTGCIYFALIGIFHWLHPEEELSPDLLRKVLPKSGDRFTMPAKQLTPWLLKLKEQGLCISLERIHLFSENTPPIDEAFRVKIGAPQEIPIVREPLDKDRLAPDETVLLLLRKRSDTDDVEGHVMHLRKNKFYPEERLPRNSGGDEELGFFIQDGYSLHAAFVLKKET</sequence>
<comment type="caution">
    <text evidence="1">The sequence shown here is derived from an EMBL/GenBank/DDBJ whole genome shotgun (WGS) entry which is preliminary data.</text>
</comment>
<protein>
    <submittedName>
        <fullName evidence="1">Uncharacterized protein</fullName>
    </submittedName>
</protein>
<gene>
    <name evidence="1" type="ORF">A2Z22_02520</name>
</gene>
<name>A0A1F7X9F0_9BACT</name>
<reference evidence="1 2" key="1">
    <citation type="journal article" date="2016" name="Nat. Commun.">
        <title>Thousands of microbial genomes shed light on interconnected biogeochemical processes in an aquifer system.</title>
        <authorList>
            <person name="Anantharaman K."/>
            <person name="Brown C.T."/>
            <person name="Hug L.A."/>
            <person name="Sharon I."/>
            <person name="Castelle C.J."/>
            <person name="Probst A.J."/>
            <person name="Thomas B.C."/>
            <person name="Singh A."/>
            <person name="Wilkins M.J."/>
            <person name="Karaoz U."/>
            <person name="Brodie E.L."/>
            <person name="Williams K.H."/>
            <person name="Hubbard S.S."/>
            <person name="Banfield J.F."/>
        </authorList>
    </citation>
    <scope>NUCLEOTIDE SEQUENCE [LARGE SCALE GENOMIC DNA]</scope>
</reference>
<dbReference type="AlphaFoldDB" id="A0A1F7X9F0"/>
<evidence type="ECO:0000313" key="1">
    <source>
        <dbReference type="EMBL" id="OGM11652.1"/>
    </source>
</evidence>
<evidence type="ECO:0000313" key="2">
    <source>
        <dbReference type="Proteomes" id="UP000177053"/>
    </source>
</evidence>
<accession>A0A1F7X9F0</accession>
<organism evidence="1 2">
    <name type="scientific">Candidatus Woesebacteria bacterium RBG_16_34_12</name>
    <dbReference type="NCBI Taxonomy" id="1802480"/>
    <lineage>
        <taxon>Bacteria</taxon>
        <taxon>Candidatus Woeseibacteriota</taxon>
    </lineage>
</organism>
<dbReference type="Proteomes" id="UP000177053">
    <property type="component" value="Unassembled WGS sequence"/>
</dbReference>
<dbReference type="EMBL" id="MGFS01000014">
    <property type="protein sequence ID" value="OGM11652.1"/>
    <property type="molecule type" value="Genomic_DNA"/>
</dbReference>
<proteinExistence type="predicted"/>